<keyword evidence="3" id="KW-0813">Transport</keyword>
<dbReference type="Gene3D" id="3.10.20.410">
    <property type="match status" value="1"/>
</dbReference>
<feature type="domain" description="PapC-like C-terminal" evidence="9">
    <location>
        <begin position="745"/>
        <end position="802"/>
    </location>
</feature>
<dbReference type="PANTHER" id="PTHR30451:SF10">
    <property type="entry name" value="OUTER MEMBRANE USHER PROTEIN YFCU-RELATED"/>
    <property type="match status" value="1"/>
</dbReference>
<dbReference type="InterPro" id="IPR043142">
    <property type="entry name" value="PapC-like_C_sf"/>
</dbReference>
<keyword evidence="4" id="KW-1134">Transmembrane beta strand</keyword>
<dbReference type="Pfam" id="PF13954">
    <property type="entry name" value="PapC_N"/>
    <property type="match status" value="1"/>
</dbReference>
<comment type="subcellular location">
    <subcellularLocation>
        <location evidence="1">Cell outer membrane</location>
        <topology evidence="1">Multi-pass membrane protein</topology>
    </subcellularLocation>
</comment>
<dbReference type="EMBL" id="CP066092">
    <property type="protein sequence ID" value="QQB21827.1"/>
    <property type="molecule type" value="Genomic_DNA"/>
</dbReference>
<dbReference type="Gene3D" id="2.60.40.2070">
    <property type="match status" value="1"/>
</dbReference>
<name>A0A7T4ADI6_AERJA</name>
<proteinExistence type="inferred from homology"/>
<keyword evidence="8" id="KW-0998">Cell outer membrane</keyword>
<dbReference type="Pfam" id="PF13953">
    <property type="entry name" value="PapC_C"/>
    <property type="match status" value="1"/>
</dbReference>
<dbReference type="PANTHER" id="PTHR30451">
    <property type="entry name" value="OUTER MEMBRANE USHER PROTEIN"/>
    <property type="match status" value="1"/>
</dbReference>
<protein>
    <submittedName>
        <fullName evidence="11">Fimbria/pilus outer membrane usher protein</fullName>
    </submittedName>
</protein>
<dbReference type="InterPro" id="IPR025949">
    <property type="entry name" value="PapC-like_C"/>
</dbReference>
<accession>A0A7T4ADI6</accession>
<dbReference type="Proteomes" id="UP000595481">
    <property type="component" value="Chromosome"/>
</dbReference>
<evidence type="ECO:0000313" key="12">
    <source>
        <dbReference type="Proteomes" id="UP000595481"/>
    </source>
</evidence>
<evidence type="ECO:0000256" key="3">
    <source>
        <dbReference type="ARBA" id="ARBA00022448"/>
    </source>
</evidence>
<dbReference type="GeneID" id="69551624"/>
<sequence length="819" mass="89469">MRIFYILRSLFIYLVLFDVAVASEFEFNTDLLDINDRENIASGAFNKSGYILPGSYLMQVKVNDVSLGERQIEFKKNSHGESEFCLARELSLELGLKPSELAKLTATENGEGCYDLRVLDGLMVRGELSQDTLFISVPQAYRDYVNEYWDPPTRWEEGIGGVMLDYGINIQHGRWSHDRQQLTNLSGYGVGGANLGAWRLRADWQARHEQGTGESTGVRSEAQISRVYGYRALPAWSSQLLVGELDSGYSLFDGFRFAGASFVTDDSMLPPNLRGYAPEVVGVAETNAKVVVSQQGRVIYETQVAAGPFRIQELSNGITGVLDVRVEGVDGTVQQFQVNTATIPYLARPGSLRYRVYGGKVALDRHQFDGPLFASGEFSWGIDNGKSLFGGALLGDGYNALALGVGRDLLYLGAISFDVTASRAELLQERKSGESYRINYSKNFDEYDSQITFAGYRFSEHDFMTMSDFVSAKEQGGHYGGGSKEMYKVLLSSQFRDANLGLYLDYTYQSYWNQRDSEYASVSVSHYFDLMGLHGLNASLTAYRNTQGNQADDGLYFSLSMPFGLGKSLSYNAASISGKASHNVGFRDMADERNSYSLTASTSPQGEGISGFYTHAGSKSTVMANASYQPDSRSLGLSMAGGITATAQGSALHPVGMMGGTRMLVDTDGVADVPLQSAGHVTASNSSGKAVIADITSYYRQRTMINVDLLGEDAEPLGPPITAGTLTEGAIGYRHFDMLSGAKRMVEIRTTNNKPLPFAAEVRNAKQQQIGMLADEGIGYLTGLHDGEELTVSWGEQQCQTRLPARLPAESVLVSLVCQ</sequence>
<dbReference type="InterPro" id="IPR025885">
    <property type="entry name" value="PapC_N"/>
</dbReference>
<evidence type="ECO:0000256" key="6">
    <source>
        <dbReference type="ARBA" id="ARBA00022729"/>
    </source>
</evidence>
<dbReference type="RefSeq" id="WP_042031964.1">
    <property type="nucleotide sequence ID" value="NZ_CAWMFX010000032.1"/>
</dbReference>
<gene>
    <name evidence="11" type="ORF">I6H43_10050</name>
</gene>
<evidence type="ECO:0000256" key="4">
    <source>
        <dbReference type="ARBA" id="ARBA00022452"/>
    </source>
</evidence>
<evidence type="ECO:0000256" key="1">
    <source>
        <dbReference type="ARBA" id="ARBA00004571"/>
    </source>
</evidence>
<evidence type="ECO:0000259" key="10">
    <source>
        <dbReference type="Pfam" id="PF13954"/>
    </source>
</evidence>
<feature type="domain" description="PapC N-terminal" evidence="10">
    <location>
        <begin position="26"/>
        <end position="169"/>
    </location>
</feature>
<dbReference type="InterPro" id="IPR037224">
    <property type="entry name" value="PapC_N_sf"/>
</dbReference>
<dbReference type="SUPFAM" id="SSF141729">
    <property type="entry name" value="FimD N-terminal domain-like"/>
    <property type="match status" value="1"/>
</dbReference>
<dbReference type="Pfam" id="PF00577">
    <property type="entry name" value="Usher"/>
    <property type="match status" value="1"/>
</dbReference>
<keyword evidence="12" id="KW-1185">Reference proteome</keyword>
<comment type="similarity">
    <text evidence="2">Belongs to the fimbrial export usher family.</text>
</comment>
<evidence type="ECO:0000256" key="8">
    <source>
        <dbReference type="ARBA" id="ARBA00023237"/>
    </source>
</evidence>
<dbReference type="InterPro" id="IPR000015">
    <property type="entry name" value="Fimb_usher"/>
</dbReference>
<dbReference type="InterPro" id="IPR042186">
    <property type="entry name" value="FimD_plug_dom"/>
</dbReference>
<dbReference type="Gene3D" id="2.60.40.3110">
    <property type="match status" value="1"/>
</dbReference>
<evidence type="ECO:0000259" key="9">
    <source>
        <dbReference type="Pfam" id="PF13953"/>
    </source>
</evidence>
<keyword evidence="5" id="KW-0812">Transmembrane</keyword>
<dbReference type="Gene3D" id="2.60.40.2610">
    <property type="entry name" value="Outer membrane usher protein FimD, plug domain"/>
    <property type="match status" value="1"/>
</dbReference>
<keyword evidence="7" id="KW-0472">Membrane</keyword>
<evidence type="ECO:0000256" key="7">
    <source>
        <dbReference type="ARBA" id="ARBA00023136"/>
    </source>
</evidence>
<keyword evidence="6" id="KW-0732">Signal</keyword>
<organism evidence="11 12">
    <name type="scientific">Aeromonas jandaei</name>
    <dbReference type="NCBI Taxonomy" id="650"/>
    <lineage>
        <taxon>Bacteria</taxon>
        <taxon>Pseudomonadati</taxon>
        <taxon>Pseudomonadota</taxon>
        <taxon>Gammaproteobacteria</taxon>
        <taxon>Aeromonadales</taxon>
        <taxon>Aeromonadaceae</taxon>
        <taxon>Aeromonas</taxon>
    </lineage>
</organism>
<reference evidence="11 12" key="1">
    <citation type="submission" date="2020-12" db="EMBL/GenBank/DDBJ databases">
        <title>FDA dAtabase for Regulatory Grade micrObial Sequences (FDA-ARGOS): Supporting development and validation of Infectious Disease Dx tests.</title>
        <authorList>
            <person name="Sproer C."/>
            <person name="Gronow S."/>
            <person name="Severitt S."/>
            <person name="Schroder I."/>
            <person name="Tallon L."/>
            <person name="Sadzewicz L."/>
            <person name="Zhao X."/>
            <person name="Boylan J."/>
            <person name="Ott S."/>
            <person name="Bowen H."/>
            <person name="Vavikolanu K."/>
            <person name="Mehta A."/>
            <person name="Aluvathingal J."/>
            <person name="Nadendla S."/>
            <person name="Lowell S."/>
            <person name="Myers T."/>
            <person name="Yan Y."/>
            <person name="Sichtig H."/>
        </authorList>
    </citation>
    <scope>NUCLEOTIDE SEQUENCE [LARGE SCALE GENOMIC DNA]</scope>
    <source>
        <strain evidence="11 12">FDAARGOS_986</strain>
    </source>
</reference>
<evidence type="ECO:0000256" key="5">
    <source>
        <dbReference type="ARBA" id="ARBA00022692"/>
    </source>
</evidence>
<evidence type="ECO:0000313" key="11">
    <source>
        <dbReference type="EMBL" id="QQB21827.1"/>
    </source>
</evidence>
<evidence type="ECO:0000256" key="2">
    <source>
        <dbReference type="ARBA" id="ARBA00008064"/>
    </source>
</evidence>